<dbReference type="EMBL" id="JH597761">
    <property type="protein sequence ID" value="EHP70627.1"/>
    <property type="molecule type" value="Genomic_DNA"/>
</dbReference>
<dbReference type="HAMAP" id="MF_02131">
    <property type="entry name" value="HMPDK_arch"/>
    <property type="match status" value="1"/>
</dbReference>
<dbReference type="Pfam" id="PF01973">
    <property type="entry name" value="MptE-like"/>
    <property type="match status" value="1"/>
</dbReference>
<evidence type="ECO:0000256" key="3">
    <source>
        <dbReference type="ARBA" id="ARBA00022777"/>
    </source>
</evidence>
<evidence type="ECO:0000313" key="7">
    <source>
        <dbReference type="EMBL" id="EHP70627.1"/>
    </source>
</evidence>
<dbReference type="AlphaFoldDB" id="H2C306"/>
<comment type="cofactor">
    <cofactor evidence="5">
        <name>Mg(2+)</name>
        <dbReference type="ChEBI" id="CHEBI:18420"/>
    </cofactor>
</comment>
<keyword evidence="8" id="KW-1185">Reference proteome</keyword>
<keyword evidence="3 5" id="KW-0418">Kinase</keyword>
<accession>H2C306</accession>
<keyword evidence="5" id="KW-0460">Magnesium</keyword>
<dbReference type="PANTHER" id="PTHR39648">
    <property type="entry name" value="6-HYDROXYMETHYL-7,8-DIHYDROPTERIN PYROPHOSPHOKINASE"/>
    <property type="match status" value="1"/>
</dbReference>
<dbReference type="PANTHER" id="PTHR39648:SF1">
    <property type="entry name" value="6-HYDROXYMETHYL-7,8-DIHYDROPTERIN PYROPHOSPHOKINASE"/>
    <property type="match status" value="1"/>
</dbReference>
<comment type="function">
    <text evidence="5">Catalyzes the transfer of diphosphate from ATP to 6-hydroxymethyl-7,8-dihydropterin (6-HMD), leading to 6-hydroxymethyl-7,8-dihydropterin diphosphate (6-HMDP).</text>
</comment>
<evidence type="ECO:0000256" key="1">
    <source>
        <dbReference type="ARBA" id="ARBA00022679"/>
    </source>
</evidence>
<evidence type="ECO:0000256" key="4">
    <source>
        <dbReference type="ARBA" id="ARBA00022840"/>
    </source>
</evidence>
<dbReference type="GO" id="GO:0000287">
    <property type="term" value="F:magnesium ion binding"/>
    <property type="evidence" value="ECO:0007669"/>
    <property type="project" value="UniProtKB-UniRule"/>
</dbReference>
<dbReference type="HOGENOM" id="CLU_093043_0_0_2"/>
<comment type="similarity">
    <text evidence="5">Belongs to the archaeal 6-HMPDK family.</text>
</comment>
<name>H2C306_9CREN</name>
<dbReference type="RefSeq" id="WP_009071410.1">
    <property type="nucleotide sequence ID" value="NZ_JH597761.1"/>
</dbReference>
<proteinExistence type="inferred from homology"/>
<sequence length="197" mass="21845">MFGFPFSKDYYSASLLNLMIREDLTRELEIIRGKDVAVVGAGPSLVDHREFEGEVMISADGATNYLLSLGIVPDVIVTDLDGITQFPDSLYVVHAHGDNYHLLHKVSELKRVVGTTQVPPFGRLKLFGGFTDGDRAVVLARAFGARRIRLYGMDLDSPMVGRYSKPWLSSDSPASHLKRLKLRVAKDIINEVIGKDL</sequence>
<dbReference type="GO" id="GO:0004788">
    <property type="term" value="F:thiamine diphosphokinase activity"/>
    <property type="evidence" value="ECO:0007669"/>
    <property type="project" value="InterPro"/>
</dbReference>
<dbReference type="OrthoDB" id="34207at2157"/>
<evidence type="ECO:0000259" key="6">
    <source>
        <dbReference type="Pfam" id="PF01973"/>
    </source>
</evidence>
<dbReference type="eggNOG" id="arCOG04303">
    <property type="taxonomic scope" value="Archaea"/>
</dbReference>
<dbReference type="GO" id="GO:0016301">
    <property type="term" value="F:kinase activity"/>
    <property type="evidence" value="ECO:0007669"/>
    <property type="project" value="UniProtKB-KW"/>
</dbReference>
<evidence type="ECO:0000256" key="5">
    <source>
        <dbReference type="HAMAP-Rule" id="MF_02131"/>
    </source>
</evidence>
<protein>
    <recommendedName>
        <fullName evidence="5">6-hydroxymethyl-7,8-dihydropterin pyrophosphokinase</fullName>
        <shortName evidence="5">HPPK</shortName>
        <ecNumber evidence="5">2.7.6.3</ecNumber>
    </recommendedName>
    <alternativeName>
        <fullName evidence="5">2-amino-4-hydroxy-6-hydroxymethyldihydropteridine pyrophosphokinase</fullName>
    </alternativeName>
    <alternativeName>
        <fullName evidence="5">6-hydroxymethyl-7,8-dihydropterin diphosphokinase</fullName>
        <shortName evidence="5">6-HMPDK</shortName>
    </alternativeName>
    <alternativeName>
        <fullName evidence="5">7,8-dihydro-6-hydroxymethylpterin diphosphokinase</fullName>
    </alternativeName>
    <alternativeName>
        <fullName evidence="5">7,8-dihydro-6-hydroxymethylpterin pyrophosphokinase</fullName>
        <shortName evidence="5">PPPK</shortName>
    </alternativeName>
</protein>
<dbReference type="GO" id="GO:0003848">
    <property type="term" value="F:2-amino-4-hydroxy-6-hydroxymethyldihydropteridine diphosphokinase activity"/>
    <property type="evidence" value="ECO:0007669"/>
    <property type="project" value="UniProtKB-UniRule"/>
</dbReference>
<dbReference type="InterPro" id="IPR027510">
    <property type="entry name" value="HMPDK_MptE"/>
</dbReference>
<dbReference type="GO" id="GO:0005524">
    <property type="term" value="F:ATP binding"/>
    <property type="evidence" value="ECO:0007669"/>
    <property type="project" value="UniProtKB-UniRule"/>
</dbReference>
<keyword evidence="2 5" id="KW-0547">Nucleotide-binding</keyword>
<dbReference type="Proteomes" id="UP000003980">
    <property type="component" value="Unassembled WGS sequence"/>
</dbReference>
<dbReference type="EC" id="2.7.6.3" evidence="5"/>
<organism evidence="7 8">
    <name type="scientific">Metallosphaera yellowstonensis MK1</name>
    <dbReference type="NCBI Taxonomy" id="671065"/>
    <lineage>
        <taxon>Archaea</taxon>
        <taxon>Thermoproteota</taxon>
        <taxon>Thermoprotei</taxon>
        <taxon>Sulfolobales</taxon>
        <taxon>Sulfolobaceae</taxon>
        <taxon>Metallosphaera</taxon>
    </lineage>
</organism>
<evidence type="ECO:0000256" key="2">
    <source>
        <dbReference type="ARBA" id="ARBA00022741"/>
    </source>
</evidence>
<reference evidence="7 8" key="1">
    <citation type="submission" date="2012-01" db="EMBL/GenBank/DDBJ databases">
        <title>Improved High-Quality Draft sequence of Metallosphaera yellowstonensis MK1.</title>
        <authorList>
            <consortium name="US DOE Joint Genome Institute"/>
            <person name="Lucas S."/>
            <person name="Han J."/>
            <person name="Cheng J.-F."/>
            <person name="Goodwin L."/>
            <person name="Pitluck S."/>
            <person name="Peters L."/>
            <person name="Teshima H."/>
            <person name="Detter J.C."/>
            <person name="Han C."/>
            <person name="Tapia R."/>
            <person name="Land M."/>
            <person name="Hauser L."/>
            <person name="Kyrpides N."/>
            <person name="Kozubal M."/>
            <person name="Macur R.E."/>
            <person name="Jay Z."/>
            <person name="Inskeep W."/>
            <person name="Woyke T."/>
        </authorList>
    </citation>
    <scope>NUCLEOTIDE SEQUENCE [LARGE SCALE GENOMIC DNA]</scope>
    <source>
        <strain evidence="7 8">MK1</strain>
    </source>
</reference>
<evidence type="ECO:0000313" key="8">
    <source>
        <dbReference type="Proteomes" id="UP000003980"/>
    </source>
</evidence>
<feature type="domain" description="6-hydroxymethylpterin diphosphokinase MptE-like" evidence="6">
    <location>
        <begin position="30"/>
        <end position="156"/>
    </location>
</feature>
<gene>
    <name evidence="5" type="primary">mptE</name>
    <name evidence="7" type="ORF">MetMK1DRAFT_00011300</name>
</gene>
<keyword evidence="4 5" id="KW-0067">ATP-binding</keyword>
<dbReference type="SUPFAM" id="SSF63999">
    <property type="entry name" value="Thiamin pyrophosphokinase, catalytic domain"/>
    <property type="match status" value="1"/>
</dbReference>
<dbReference type="InterPro" id="IPR002826">
    <property type="entry name" value="MptE-like"/>
</dbReference>
<comment type="catalytic activity">
    <reaction evidence="5">
        <text>6-hydroxymethyl-7,8-dihydropterin + ATP = (7,8-dihydropterin-6-yl)methyl diphosphate + AMP + H(+)</text>
        <dbReference type="Rhea" id="RHEA:11412"/>
        <dbReference type="ChEBI" id="CHEBI:15378"/>
        <dbReference type="ChEBI" id="CHEBI:30616"/>
        <dbReference type="ChEBI" id="CHEBI:44841"/>
        <dbReference type="ChEBI" id="CHEBI:72950"/>
        <dbReference type="ChEBI" id="CHEBI:456215"/>
        <dbReference type="EC" id="2.7.6.3"/>
    </reaction>
</comment>
<keyword evidence="1 5" id="KW-0808">Transferase</keyword>
<dbReference type="Gene3D" id="3.40.50.10240">
    <property type="entry name" value="Thiamin pyrophosphokinase, catalytic domain"/>
    <property type="match status" value="1"/>
</dbReference>
<dbReference type="InterPro" id="IPR036759">
    <property type="entry name" value="TPK_catalytic_sf"/>
</dbReference>
<dbReference type="GO" id="GO:0009229">
    <property type="term" value="P:thiamine diphosphate biosynthetic process"/>
    <property type="evidence" value="ECO:0007669"/>
    <property type="project" value="InterPro"/>
</dbReference>
<dbReference type="STRING" id="671065.MetMK1DRAFT_00011300"/>